<dbReference type="SMART" id="SM00704">
    <property type="entry name" value="ZnF_CDGSH"/>
    <property type="match status" value="2"/>
</dbReference>
<proteinExistence type="predicted"/>
<dbReference type="InterPro" id="IPR042216">
    <property type="entry name" value="MitoNEET_CISD"/>
</dbReference>
<dbReference type="PANTHER" id="PTHR46491">
    <property type="entry name" value="CDGSH IRON SULFUR DOMAIN PROTEIN HOMOLOG"/>
    <property type="match status" value="1"/>
</dbReference>
<feature type="domain" description="Iron-binding zinc finger CDGSH type" evidence="6">
    <location>
        <begin position="39"/>
        <end position="75"/>
    </location>
</feature>
<evidence type="ECO:0000313" key="8">
    <source>
        <dbReference type="Proteomes" id="UP001595887"/>
    </source>
</evidence>
<evidence type="ECO:0000256" key="1">
    <source>
        <dbReference type="ARBA" id="ARBA00022714"/>
    </source>
</evidence>
<evidence type="ECO:0000313" key="7">
    <source>
        <dbReference type="EMBL" id="MFC4292577.1"/>
    </source>
</evidence>
<evidence type="ECO:0000256" key="5">
    <source>
        <dbReference type="SAM" id="MobiDB-lite"/>
    </source>
</evidence>
<dbReference type="InterPro" id="IPR018967">
    <property type="entry name" value="FeS-contain_CDGSH-typ"/>
</dbReference>
<comment type="caution">
    <text evidence="7">The sequence shown here is derived from an EMBL/GenBank/DDBJ whole genome shotgun (WGS) entry which is preliminary data.</text>
</comment>
<evidence type="ECO:0000256" key="2">
    <source>
        <dbReference type="ARBA" id="ARBA00022723"/>
    </source>
</evidence>
<name>A0ABV8RGK9_9SPHN</name>
<dbReference type="Proteomes" id="UP001595887">
    <property type="component" value="Unassembled WGS sequence"/>
</dbReference>
<feature type="region of interest" description="Disordered" evidence="5">
    <location>
        <begin position="1"/>
        <end position="25"/>
    </location>
</feature>
<keyword evidence="1" id="KW-0001">2Fe-2S</keyword>
<dbReference type="Gene3D" id="3.40.5.90">
    <property type="entry name" value="CDGSH iron-sulfur domain, mitoNEET-type"/>
    <property type="match status" value="2"/>
</dbReference>
<evidence type="ECO:0000256" key="4">
    <source>
        <dbReference type="ARBA" id="ARBA00023014"/>
    </source>
</evidence>
<keyword evidence="4" id="KW-0411">Iron-sulfur</keyword>
<reference evidence="8" key="1">
    <citation type="journal article" date="2019" name="Int. J. Syst. Evol. Microbiol.">
        <title>The Global Catalogue of Microorganisms (GCM) 10K type strain sequencing project: providing services to taxonomists for standard genome sequencing and annotation.</title>
        <authorList>
            <consortium name="The Broad Institute Genomics Platform"/>
            <consortium name="The Broad Institute Genome Sequencing Center for Infectious Disease"/>
            <person name="Wu L."/>
            <person name="Ma J."/>
        </authorList>
    </citation>
    <scope>NUCLEOTIDE SEQUENCE [LARGE SCALE GENOMIC DNA]</scope>
    <source>
        <strain evidence="8">CECT 8531</strain>
    </source>
</reference>
<evidence type="ECO:0000259" key="6">
    <source>
        <dbReference type="SMART" id="SM00704"/>
    </source>
</evidence>
<keyword evidence="2" id="KW-0479">Metal-binding</keyword>
<dbReference type="RefSeq" id="WP_381423382.1">
    <property type="nucleotide sequence ID" value="NZ_JBHSDH010000013.1"/>
</dbReference>
<dbReference type="InterPro" id="IPR052950">
    <property type="entry name" value="CISD"/>
</dbReference>
<protein>
    <submittedName>
        <fullName evidence="7">CDGSH iron-sulfur domain-containing protein</fullName>
    </submittedName>
</protein>
<evidence type="ECO:0000256" key="3">
    <source>
        <dbReference type="ARBA" id="ARBA00023004"/>
    </source>
</evidence>
<organism evidence="7 8">
    <name type="scientific">Sphingorhabdus arenilitoris</name>
    <dbReference type="NCBI Taxonomy" id="1490041"/>
    <lineage>
        <taxon>Bacteria</taxon>
        <taxon>Pseudomonadati</taxon>
        <taxon>Pseudomonadota</taxon>
        <taxon>Alphaproteobacteria</taxon>
        <taxon>Sphingomonadales</taxon>
        <taxon>Sphingomonadaceae</taxon>
        <taxon>Sphingorhabdus</taxon>
    </lineage>
</organism>
<dbReference type="EMBL" id="JBHSDH010000013">
    <property type="protein sequence ID" value="MFC4292577.1"/>
    <property type="molecule type" value="Genomic_DNA"/>
</dbReference>
<keyword evidence="8" id="KW-1185">Reference proteome</keyword>
<sequence>MCPSGAIQIDRKDGNPAEQPPEVNTCHIRESGPLAIRATLIIDSKLDGYRATLCRCGQSKNKPYCDGSHHDAGFAATGEPETGKTDALQTRGGALDIRPQRNGPLAVTGPLEICSGTGRVVARTQATRLCRCGHSENKPFCDGSHARAGFVSE</sequence>
<feature type="domain" description="Iron-binding zinc finger CDGSH type" evidence="6">
    <location>
        <begin position="118"/>
        <end position="151"/>
    </location>
</feature>
<accession>A0ABV8RGK9</accession>
<dbReference type="PANTHER" id="PTHR46491:SF3">
    <property type="entry name" value="CDGSH IRON-SULFUR DOMAIN-CONTAINING PROTEIN 3, MITOCHONDRIAL"/>
    <property type="match status" value="1"/>
</dbReference>
<gene>
    <name evidence="7" type="ORF">ACFOWX_09155</name>
</gene>
<keyword evidence="3" id="KW-0408">Iron</keyword>
<dbReference type="Pfam" id="PF09360">
    <property type="entry name" value="zf-CDGSH"/>
    <property type="match status" value="2"/>
</dbReference>